<dbReference type="PATRIC" id="fig|1121307.3.peg.1653"/>
<gene>
    <name evidence="6" type="ORF">CLCY_3c02990</name>
</gene>
<dbReference type="CDD" id="cd03293">
    <property type="entry name" value="ABC_NrtD_SsuB_transporters"/>
    <property type="match status" value="1"/>
</dbReference>
<dbReference type="InterPro" id="IPR003593">
    <property type="entry name" value="AAA+_ATPase"/>
</dbReference>
<keyword evidence="3" id="KW-0067">ATP-binding</keyword>
<dbReference type="PROSITE" id="PS50893">
    <property type="entry name" value="ABC_TRANSPORTER_2"/>
    <property type="match status" value="1"/>
</dbReference>
<dbReference type="Pfam" id="PF00005">
    <property type="entry name" value="ABC_tran"/>
    <property type="match status" value="1"/>
</dbReference>
<proteinExistence type="predicted"/>
<dbReference type="FunFam" id="3.40.50.300:FF:000425">
    <property type="entry name" value="Probable ABC transporter, ATP-binding subunit"/>
    <property type="match status" value="1"/>
</dbReference>
<dbReference type="GO" id="GO:0005524">
    <property type="term" value="F:ATP binding"/>
    <property type="evidence" value="ECO:0007669"/>
    <property type="project" value="UniProtKB-KW"/>
</dbReference>
<organism evidence="6 7">
    <name type="scientific">Clostridium cylindrosporum DSM 605</name>
    <dbReference type="NCBI Taxonomy" id="1121307"/>
    <lineage>
        <taxon>Bacteria</taxon>
        <taxon>Bacillati</taxon>
        <taxon>Bacillota</taxon>
        <taxon>Clostridia</taxon>
        <taxon>Eubacteriales</taxon>
        <taxon>Clostridiaceae</taxon>
        <taxon>Clostridium</taxon>
    </lineage>
</organism>
<evidence type="ECO:0000256" key="3">
    <source>
        <dbReference type="ARBA" id="ARBA00022840"/>
    </source>
</evidence>
<dbReference type="GO" id="GO:0016887">
    <property type="term" value="F:ATP hydrolysis activity"/>
    <property type="evidence" value="ECO:0007669"/>
    <property type="project" value="InterPro"/>
</dbReference>
<dbReference type="EMBL" id="LFVU01000026">
    <property type="protein sequence ID" value="KMT22028.1"/>
    <property type="molecule type" value="Genomic_DNA"/>
</dbReference>
<evidence type="ECO:0000313" key="7">
    <source>
        <dbReference type="Proteomes" id="UP000036756"/>
    </source>
</evidence>
<dbReference type="SUPFAM" id="SSF52540">
    <property type="entry name" value="P-loop containing nucleoside triphosphate hydrolases"/>
    <property type="match status" value="1"/>
</dbReference>
<dbReference type="InterPro" id="IPR050166">
    <property type="entry name" value="ABC_transporter_ATP-bind"/>
</dbReference>
<dbReference type="InterPro" id="IPR027417">
    <property type="entry name" value="P-loop_NTPase"/>
</dbReference>
<evidence type="ECO:0000256" key="4">
    <source>
        <dbReference type="ARBA" id="ARBA00066388"/>
    </source>
</evidence>
<dbReference type="SMART" id="SM00382">
    <property type="entry name" value="AAA"/>
    <property type="match status" value="1"/>
</dbReference>
<sequence length="254" mass="29343">MTSSILNFSDVTFKYKSEEFNLIEKLNLNINNGEFVSIIGPSGCGKSTLFRLITKLEKASNGEIIINNQDVEGRKDSVGYMPQRDLLIPWRTILENACLPLEIKGVPKKEAISRGREYLKIFKLEDCENKYPRELSGGMRQRVSFLRTLLTGSNLLLLDEPFSALDAITKVTLQEWLQEQWIKLKKTIIFITHDVEEAMFLSSRIFVVTDKPISKLKEIEIPLDYPRNRHMLAREDLVKIKEQLIDELKQKVKI</sequence>
<dbReference type="InterPro" id="IPR003439">
    <property type="entry name" value="ABC_transporter-like_ATP-bd"/>
</dbReference>
<keyword evidence="7" id="KW-1185">Reference proteome</keyword>
<dbReference type="Proteomes" id="UP000036756">
    <property type="component" value="Unassembled WGS sequence"/>
</dbReference>
<dbReference type="Gene3D" id="3.40.50.300">
    <property type="entry name" value="P-loop containing nucleotide triphosphate hydrolases"/>
    <property type="match status" value="1"/>
</dbReference>
<dbReference type="PANTHER" id="PTHR42788:SF2">
    <property type="entry name" value="ABC TRANSPORTER ATP-BINDING PROTEIN"/>
    <property type="match status" value="1"/>
</dbReference>
<keyword evidence="1" id="KW-0813">Transport</keyword>
<dbReference type="EC" id="7.6.2.9" evidence="4"/>
<dbReference type="AlphaFoldDB" id="A0A0J8DCQ6"/>
<evidence type="ECO:0000256" key="1">
    <source>
        <dbReference type="ARBA" id="ARBA00022448"/>
    </source>
</evidence>
<evidence type="ECO:0000259" key="5">
    <source>
        <dbReference type="PROSITE" id="PS50893"/>
    </source>
</evidence>
<dbReference type="RefSeq" id="WP_278336153.1">
    <property type="nucleotide sequence ID" value="NZ_LFVU01000026.1"/>
</dbReference>
<dbReference type="PANTHER" id="PTHR42788">
    <property type="entry name" value="TAURINE IMPORT ATP-BINDING PROTEIN-RELATED"/>
    <property type="match status" value="1"/>
</dbReference>
<accession>A0A0J8DCQ6</accession>
<comment type="caution">
    <text evidence="6">The sequence shown here is derived from an EMBL/GenBank/DDBJ whole genome shotgun (WGS) entry which is preliminary data.</text>
</comment>
<name>A0A0J8DCQ6_CLOCY</name>
<dbReference type="STRING" id="1121307.CLCY_3c02990"/>
<evidence type="ECO:0000256" key="2">
    <source>
        <dbReference type="ARBA" id="ARBA00022741"/>
    </source>
</evidence>
<dbReference type="GO" id="GO:0015418">
    <property type="term" value="F:ABC-type quaternary ammonium compound transporting activity"/>
    <property type="evidence" value="ECO:0007669"/>
    <property type="project" value="UniProtKB-EC"/>
</dbReference>
<keyword evidence="2" id="KW-0547">Nucleotide-binding</keyword>
<feature type="domain" description="ABC transporter" evidence="5">
    <location>
        <begin position="6"/>
        <end position="235"/>
    </location>
</feature>
<dbReference type="InterPro" id="IPR017871">
    <property type="entry name" value="ABC_transporter-like_CS"/>
</dbReference>
<dbReference type="PROSITE" id="PS00211">
    <property type="entry name" value="ABC_TRANSPORTER_1"/>
    <property type="match status" value="1"/>
</dbReference>
<evidence type="ECO:0000313" key="6">
    <source>
        <dbReference type="EMBL" id="KMT22028.1"/>
    </source>
</evidence>
<reference evidence="6 7" key="1">
    <citation type="submission" date="2015-06" db="EMBL/GenBank/DDBJ databases">
        <title>Draft genome sequence of the purine-degrading Clostridium cylindrosporum HC-1 (DSM 605).</title>
        <authorList>
            <person name="Poehlein A."/>
            <person name="Schiel-Bengelsdorf B."/>
            <person name="Bengelsdorf F."/>
            <person name="Daniel R."/>
            <person name="Duerre P."/>
        </authorList>
    </citation>
    <scope>NUCLEOTIDE SEQUENCE [LARGE SCALE GENOMIC DNA]</scope>
    <source>
        <strain evidence="6 7">DSM 605</strain>
    </source>
</reference>
<protein>
    <recommendedName>
        <fullName evidence="4">ABC-type quaternary amine transporter</fullName>
        <ecNumber evidence="4">7.6.2.9</ecNumber>
    </recommendedName>
</protein>